<comment type="caution">
    <text evidence="2">The sequence shown here is derived from an EMBL/GenBank/DDBJ whole genome shotgun (WGS) entry which is preliminary data.</text>
</comment>
<evidence type="ECO:0000313" key="2">
    <source>
        <dbReference type="EMBL" id="MBB5061309.1"/>
    </source>
</evidence>
<name>A0A7W8E7E0_9BACT</name>
<protein>
    <submittedName>
        <fullName evidence="2">Uncharacterized protein</fullName>
    </submittedName>
</protein>
<dbReference type="RefSeq" id="WP_184224137.1">
    <property type="nucleotide sequence ID" value="NZ_JACHIP010000036.1"/>
</dbReference>
<dbReference type="AlphaFoldDB" id="A0A7W8E7E0"/>
<reference evidence="2 3" key="1">
    <citation type="submission" date="2020-08" db="EMBL/GenBank/DDBJ databases">
        <title>Genomic Encyclopedia of Type Strains, Phase IV (KMG-V): Genome sequencing to study the core and pangenomes of soil and plant-associated prokaryotes.</title>
        <authorList>
            <person name="Whitman W."/>
        </authorList>
    </citation>
    <scope>NUCLEOTIDE SEQUENCE [LARGE SCALE GENOMIC DNA]</scope>
    <source>
        <strain evidence="2 3">M8UP14</strain>
    </source>
</reference>
<keyword evidence="1" id="KW-0732">Signal</keyword>
<gene>
    <name evidence="2" type="ORF">HDF16_006045</name>
</gene>
<accession>A0A7W8E7E0</accession>
<feature type="chain" id="PRO_5031462231" evidence="1">
    <location>
        <begin position="20"/>
        <end position="176"/>
    </location>
</feature>
<proteinExistence type="predicted"/>
<evidence type="ECO:0000313" key="3">
    <source>
        <dbReference type="Proteomes" id="UP000540989"/>
    </source>
</evidence>
<keyword evidence="3" id="KW-1185">Reference proteome</keyword>
<feature type="signal peptide" evidence="1">
    <location>
        <begin position="1"/>
        <end position="19"/>
    </location>
</feature>
<sequence>MRNVCMVAFLILAGTSVSAQNDKGNQPKTSIVQVSSGCPVGFGANLSGRAVVRSADDAKREGAAQLLELSFFVPLDTPSLKKVEITVHGLPQKGRLLPVQPSPVEDASQAFQLQASADPTSLNRAAVWITQITAARWVEITNIEYADGSSWHASETSLCHSKLSGFKLVDATVQQR</sequence>
<organism evidence="2 3">
    <name type="scientific">Granulicella aggregans</name>
    <dbReference type="NCBI Taxonomy" id="474949"/>
    <lineage>
        <taxon>Bacteria</taxon>
        <taxon>Pseudomonadati</taxon>
        <taxon>Acidobacteriota</taxon>
        <taxon>Terriglobia</taxon>
        <taxon>Terriglobales</taxon>
        <taxon>Acidobacteriaceae</taxon>
        <taxon>Granulicella</taxon>
    </lineage>
</organism>
<evidence type="ECO:0000256" key="1">
    <source>
        <dbReference type="SAM" id="SignalP"/>
    </source>
</evidence>
<dbReference type="Proteomes" id="UP000540989">
    <property type="component" value="Unassembled WGS sequence"/>
</dbReference>
<dbReference type="EMBL" id="JACHIP010000036">
    <property type="protein sequence ID" value="MBB5061309.1"/>
    <property type="molecule type" value="Genomic_DNA"/>
</dbReference>